<name>C6Q2G2_9CLOT</name>
<keyword evidence="2" id="KW-1133">Transmembrane helix</keyword>
<proteinExistence type="predicted"/>
<feature type="transmembrane region" description="Helical" evidence="2">
    <location>
        <begin position="55"/>
        <end position="78"/>
    </location>
</feature>
<dbReference type="KEGG" id="cck:Ccar_16115"/>
<comment type="caution">
    <text evidence="4">The sequence shown here is derived from an EMBL/GenBank/DDBJ whole genome shotgun (WGS) entry which is preliminary data.</text>
</comment>
<protein>
    <recommendedName>
        <fullName evidence="3">Zinc-ribbon domain-containing protein</fullName>
    </recommendedName>
</protein>
<accession>C6Q2G2</accession>
<evidence type="ECO:0000256" key="2">
    <source>
        <dbReference type="SAM" id="Phobius"/>
    </source>
</evidence>
<keyword evidence="2" id="KW-0812">Transmembrane</keyword>
<dbReference type="eggNOG" id="COG4640">
    <property type="taxonomic scope" value="Bacteria"/>
</dbReference>
<dbReference type="Proteomes" id="UP000004198">
    <property type="component" value="Unassembled WGS sequence"/>
</dbReference>
<keyword evidence="5" id="KW-1185">Reference proteome</keyword>
<dbReference type="EMBL" id="ACVI01000176">
    <property type="protein sequence ID" value="EET84326.1"/>
    <property type="molecule type" value="Genomic_DNA"/>
</dbReference>
<feature type="region of interest" description="Disordered" evidence="1">
    <location>
        <begin position="153"/>
        <end position="172"/>
    </location>
</feature>
<sequence length="347" mass="39282">MYCSKCGAENPDDGVFCANCGTKISNSIVPYNNEREIQTYNNMIHEKSNNKSKSLTIILSILLLIVLFSLGVGGAYLYNKKVQAQKYEQYCQNYTNTFTKTTKDILIEEKTTSLMCAVVSETWNSAIDSHYKDFDTELSMLNKKWKDSGNLKSREDAKNNIESEMSQLKNPPDDYKEAYNALVELYGYYTQIYNQAVSPKGSLFTYNQDVNNKTSEFDKIYDKLAVIKPNIKSIDRNDIDTSNVNASQLKSSTTDTKANLTDNSMTKQQAIQMVKDYSGNSDWDVVENVATKETIVEGSDDVIGHSCYFFVPKGGRAILFFIDKTTGKLYEETGRLNGQNRVYKLVK</sequence>
<dbReference type="OrthoDB" id="1932009at2"/>
<dbReference type="InterPro" id="IPR026870">
    <property type="entry name" value="Zinc_ribbon_dom"/>
</dbReference>
<reference evidence="4 5" key="1">
    <citation type="submission" date="2009-06" db="EMBL/GenBank/DDBJ databases">
        <title>The draft genome of Clostridium carboxidivorans P7.</title>
        <authorList>
            <consortium name="US DOE Joint Genome Institute (JGI-PGF)"/>
            <person name="Lucas S."/>
            <person name="Copeland A."/>
            <person name="Lapidus A."/>
            <person name="Glavina del Rio T."/>
            <person name="Tice H."/>
            <person name="Bruce D."/>
            <person name="Goodwin L."/>
            <person name="Pitluck S."/>
            <person name="Larimer F."/>
            <person name="Land M.L."/>
            <person name="Hauser L."/>
            <person name="Hemme C.L."/>
        </authorList>
    </citation>
    <scope>NUCLEOTIDE SEQUENCE [LARGE SCALE GENOMIC DNA]</scope>
    <source>
        <strain evidence="4 5">P7</strain>
    </source>
</reference>
<dbReference type="AlphaFoldDB" id="C6Q2G2"/>
<organism evidence="4 5">
    <name type="scientific">Clostridium carboxidivorans P7</name>
    <dbReference type="NCBI Taxonomy" id="536227"/>
    <lineage>
        <taxon>Bacteria</taxon>
        <taxon>Bacillati</taxon>
        <taxon>Bacillota</taxon>
        <taxon>Clostridia</taxon>
        <taxon>Eubacteriales</taxon>
        <taxon>Clostridiaceae</taxon>
        <taxon>Clostridium</taxon>
    </lineage>
</organism>
<evidence type="ECO:0000259" key="3">
    <source>
        <dbReference type="Pfam" id="PF13240"/>
    </source>
</evidence>
<dbReference type="RefSeq" id="WP_007064113.1">
    <property type="nucleotide sequence ID" value="NZ_ACVI01000176.1"/>
</dbReference>
<keyword evidence="2" id="KW-0472">Membrane</keyword>
<dbReference type="Pfam" id="PF13240">
    <property type="entry name" value="Zn_Ribbon_1"/>
    <property type="match status" value="1"/>
</dbReference>
<evidence type="ECO:0000313" key="5">
    <source>
        <dbReference type="Proteomes" id="UP000004198"/>
    </source>
</evidence>
<dbReference type="PATRIC" id="fig|536227.13.peg.3380"/>
<evidence type="ECO:0000256" key="1">
    <source>
        <dbReference type="SAM" id="MobiDB-lite"/>
    </source>
</evidence>
<gene>
    <name evidence="4" type="ORF">CcarbDRAFT_5230</name>
</gene>
<feature type="domain" description="Zinc-ribbon" evidence="3">
    <location>
        <begin position="2"/>
        <end position="24"/>
    </location>
</feature>
<evidence type="ECO:0000313" key="4">
    <source>
        <dbReference type="EMBL" id="EET84326.1"/>
    </source>
</evidence>